<dbReference type="AlphaFoldDB" id="A0AA92H722"/>
<name>A0AA92H722_RHIRH</name>
<organism evidence="1 2">
    <name type="scientific">Rhizobium rhizogenes</name>
    <name type="common">Agrobacterium rhizogenes</name>
    <dbReference type="NCBI Taxonomy" id="359"/>
    <lineage>
        <taxon>Bacteria</taxon>
        <taxon>Pseudomonadati</taxon>
        <taxon>Pseudomonadota</taxon>
        <taxon>Alphaproteobacteria</taxon>
        <taxon>Hyphomicrobiales</taxon>
        <taxon>Rhizobiaceae</taxon>
        <taxon>Rhizobium/Agrobacterium group</taxon>
        <taxon>Rhizobium</taxon>
    </lineage>
</organism>
<accession>A0AA92H722</accession>
<gene>
    <name evidence="1" type="ORF">DC430_23330</name>
</gene>
<dbReference type="EMBL" id="QDFR01000015">
    <property type="protein sequence ID" value="PVE49931.1"/>
    <property type="molecule type" value="Genomic_DNA"/>
</dbReference>
<reference evidence="1 2" key="1">
    <citation type="submission" date="2018-04" db="EMBL/GenBank/DDBJ databases">
        <authorList>
            <person name="Hagen T."/>
        </authorList>
    </citation>
    <scope>NUCLEOTIDE SEQUENCE [LARGE SCALE GENOMIC DNA]</scope>
    <source>
        <strain evidence="1 2">TPD7009</strain>
    </source>
</reference>
<sequence length="367" mass="41455">MGAEAAASKYFNDPDGTFLILPHLRGSDHVNFQSELHRPFSIGDVDPAGPFIHVFNTIALGVVMRELDTITDFTRYLAARASLIRSSTLLASPSEAELVANYLQTIRKDGSHDFPNSTDFKGASGNEKLSFVQGEYAYLVRSPEYQRRLAANRPSYLWDRLIKLFTAGTLNGTQHQLFDEVPTVDSSERALRIMARATRLQRRHFAQALSGAIETCEEQKAARYARVLISFDPSTNDKMAYVFLVMRETDTMSVAEFRRMRASILQAYCLSALNDDKELKLCVGIAVNAQSDRGASEELIALEQQDWTPEFLEILQTAKHQFDISLNATMLSTRMVHQMEFPADPKFSAMSRQQRRALERQLVKQRS</sequence>
<dbReference type="Proteomes" id="UP000244335">
    <property type="component" value="Unassembled WGS sequence"/>
</dbReference>
<protein>
    <submittedName>
        <fullName evidence="1">Uncharacterized protein</fullName>
    </submittedName>
</protein>
<comment type="caution">
    <text evidence="1">The sequence shown here is derived from an EMBL/GenBank/DDBJ whole genome shotgun (WGS) entry which is preliminary data.</text>
</comment>
<evidence type="ECO:0000313" key="2">
    <source>
        <dbReference type="Proteomes" id="UP000244335"/>
    </source>
</evidence>
<dbReference type="RefSeq" id="WP_116494587.1">
    <property type="nucleotide sequence ID" value="NZ_QDFR01000015.1"/>
</dbReference>
<proteinExistence type="predicted"/>
<evidence type="ECO:0000313" key="1">
    <source>
        <dbReference type="EMBL" id="PVE49931.1"/>
    </source>
</evidence>